<dbReference type="InterPro" id="IPR010982">
    <property type="entry name" value="Lambda_DNA-bd_dom_sf"/>
</dbReference>
<dbReference type="PROSITE" id="PS50943">
    <property type="entry name" value="HTH_CROC1"/>
    <property type="match status" value="1"/>
</dbReference>
<dbReference type="Pfam" id="PF13443">
    <property type="entry name" value="HTH_26"/>
    <property type="match status" value="1"/>
</dbReference>
<dbReference type="Proteomes" id="UP000620327">
    <property type="component" value="Unassembled WGS sequence"/>
</dbReference>
<dbReference type="AlphaFoldDB" id="A0A923MMV6"/>
<dbReference type="SUPFAM" id="SSF47413">
    <property type="entry name" value="lambda repressor-like DNA-binding domains"/>
    <property type="match status" value="1"/>
</dbReference>
<dbReference type="GO" id="GO:0003677">
    <property type="term" value="F:DNA binding"/>
    <property type="evidence" value="ECO:0007669"/>
    <property type="project" value="InterPro"/>
</dbReference>
<proteinExistence type="predicted"/>
<accession>A0A923MMV6</accession>
<evidence type="ECO:0000259" key="1">
    <source>
        <dbReference type="PROSITE" id="PS50943"/>
    </source>
</evidence>
<reference evidence="2" key="1">
    <citation type="submission" date="2020-08" db="EMBL/GenBank/DDBJ databases">
        <title>Genome public.</title>
        <authorList>
            <person name="Liu C."/>
            <person name="Sun Q."/>
        </authorList>
    </citation>
    <scope>NUCLEOTIDE SEQUENCE</scope>
    <source>
        <strain evidence="2">BX15</strain>
    </source>
</reference>
<gene>
    <name evidence="2" type="ORF">H8Z83_15810</name>
</gene>
<keyword evidence="3" id="KW-1185">Reference proteome</keyword>
<dbReference type="EMBL" id="JACOQI010000021">
    <property type="protein sequence ID" value="MBC5771767.1"/>
    <property type="molecule type" value="Genomic_DNA"/>
</dbReference>
<sequence>MNSHLCEIGGGTVCTNMAKLKGKIAECGMTQEEVAERLGVDSSTFSRKMKADGLSFTVEQMHKLVEILNMTPQEAIQIFLQ</sequence>
<evidence type="ECO:0000313" key="3">
    <source>
        <dbReference type="Proteomes" id="UP000620327"/>
    </source>
</evidence>
<dbReference type="InterPro" id="IPR001387">
    <property type="entry name" value="Cro/C1-type_HTH"/>
</dbReference>
<comment type="caution">
    <text evidence="2">The sequence shown here is derived from an EMBL/GenBank/DDBJ whole genome shotgun (WGS) entry which is preliminary data.</text>
</comment>
<dbReference type="CDD" id="cd00093">
    <property type="entry name" value="HTH_XRE"/>
    <property type="match status" value="1"/>
</dbReference>
<name>A0A923MMV6_9FIRM</name>
<protein>
    <submittedName>
        <fullName evidence="2">Helix-turn-helix transcriptional regulator</fullName>
    </submittedName>
</protein>
<feature type="domain" description="HTH cro/C1-type" evidence="1">
    <location>
        <begin position="20"/>
        <end position="75"/>
    </location>
</feature>
<dbReference type="Gene3D" id="1.10.260.40">
    <property type="entry name" value="lambda repressor-like DNA-binding domains"/>
    <property type="match status" value="1"/>
</dbReference>
<organism evidence="2 3">
    <name type="scientific">Dysosmobacter segnis</name>
    <dbReference type="NCBI Taxonomy" id="2763042"/>
    <lineage>
        <taxon>Bacteria</taxon>
        <taxon>Bacillati</taxon>
        <taxon>Bacillota</taxon>
        <taxon>Clostridia</taxon>
        <taxon>Eubacteriales</taxon>
        <taxon>Oscillospiraceae</taxon>
        <taxon>Dysosmobacter</taxon>
    </lineage>
</organism>
<evidence type="ECO:0000313" key="2">
    <source>
        <dbReference type="EMBL" id="MBC5771767.1"/>
    </source>
</evidence>